<evidence type="ECO:0000259" key="7">
    <source>
        <dbReference type="Pfam" id="PF01794"/>
    </source>
</evidence>
<dbReference type="Proteomes" id="UP000295345">
    <property type="component" value="Unassembled WGS sequence"/>
</dbReference>
<dbReference type="AlphaFoldDB" id="A0A4R4TPV2"/>
<feature type="transmembrane region" description="Helical" evidence="6">
    <location>
        <begin position="210"/>
        <end position="229"/>
    </location>
</feature>
<feature type="domain" description="Ferric oxidoreductase" evidence="7">
    <location>
        <begin position="91"/>
        <end position="221"/>
    </location>
</feature>
<comment type="caution">
    <text evidence="8">The sequence shown here is derived from an EMBL/GenBank/DDBJ whole genome shotgun (WGS) entry which is preliminary data.</text>
</comment>
<gene>
    <name evidence="8" type="ORF">E1283_00775</name>
</gene>
<dbReference type="InterPro" id="IPR013130">
    <property type="entry name" value="Fe3_Rdtase_TM_dom"/>
</dbReference>
<accession>A0A4R4TPV2</accession>
<feature type="transmembrane region" description="Helical" evidence="6">
    <location>
        <begin position="76"/>
        <end position="101"/>
    </location>
</feature>
<evidence type="ECO:0000256" key="6">
    <source>
        <dbReference type="SAM" id="Phobius"/>
    </source>
</evidence>
<protein>
    <submittedName>
        <fullName evidence="8">Iron reductase</fullName>
    </submittedName>
</protein>
<feature type="transmembrane region" description="Helical" evidence="6">
    <location>
        <begin position="177"/>
        <end position="198"/>
    </location>
</feature>
<comment type="subcellular location">
    <subcellularLocation>
        <location evidence="1">Membrane</location>
        <topology evidence="1">Multi-pass membrane protein</topology>
    </subcellularLocation>
</comment>
<keyword evidence="2 6" id="KW-0812">Transmembrane</keyword>
<evidence type="ECO:0000313" key="8">
    <source>
        <dbReference type="EMBL" id="TDC80268.1"/>
    </source>
</evidence>
<dbReference type="EMBL" id="SMKI01000004">
    <property type="protein sequence ID" value="TDC80268.1"/>
    <property type="molecule type" value="Genomic_DNA"/>
</dbReference>
<evidence type="ECO:0000256" key="1">
    <source>
        <dbReference type="ARBA" id="ARBA00004141"/>
    </source>
</evidence>
<reference evidence="8 9" key="1">
    <citation type="submission" date="2019-03" db="EMBL/GenBank/DDBJ databases">
        <title>Draft genome sequences of novel Actinobacteria.</title>
        <authorList>
            <person name="Sahin N."/>
            <person name="Ay H."/>
            <person name="Saygin H."/>
        </authorList>
    </citation>
    <scope>NUCLEOTIDE SEQUENCE [LARGE SCALE GENOMIC DNA]</scope>
    <source>
        <strain evidence="8 9">DSM 41900</strain>
    </source>
</reference>
<dbReference type="GO" id="GO:0016020">
    <property type="term" value="C:membrane"/>
    <property type="evidence" value="ECO:0007669"/>
    <property type="project" value="UniProtKB-SubCell"/>
</dbReference>
<evidence type="ECO:0000256" key="5">
    <source>
        <dbReference type="SAM" id="MobiDB-lite"/>
    </source>
</evidence>
<feature type="transmembrane region" description="Helical" evidence="6">
    <location>
        <begin position="33"/>
        <end position="52"/>
    </location>
</feature>
<feature type="transmembrane region" description="Helical" evidence="6">
    <location>
        <begin position="324"/>
        <end position="344"/>
    </location>
</feature>
<sequence length="376" mass="41586">MTDSTKPVVPPAGRRRVARRFDGRGLWADTRAAVPDASLALVITGLVFWWLWVRVENGTSGTTEVMPFLADAPRYWLYWLCQAFGWSGLLWAYVTIVFGLLRSGSRPPWRWMTAARVEKWHRTTSLTTIGLMFMHAVTFFGAEIQANFDGQAAGDLVRTAFLEAFVPGGYPSGTGRIAILLGLIAFYLGIVLGLAYYVRQRTGARMWRALHRFIIVVYVLSVWHTLLYGTNVWYDGSFRTLVWALQMPLAGLLLLRLLAPARPSERLRLRGPGREPRPLPLTARVAGRLAVVATIVGLAAVIVSGTDGGRTPDGASSGLWPEQWVIWTGLLALTLVLVAVAHRLRPSGPATARSREREGGDREDDDRQADLPQPTG</sequence>
<evidence type="ECO:0000256" key="2">
    <source>
        <dbReference type="ARBA" id="ARBA00022692"/>
    </source>
</evidence>
<evidence type="ECO:0000256" key="3">
    <source>
        <dbReference type="ARBA" id="ARBA00022989"/>
    </source>
</evidence>
<evidence type="ECO:0000313" key="9">
    <source>
        <dbReference type="Proteomes" id="UP000295345"/>
    </source>
</evidence>
<feature type="transmembrane region" description="Helical" evidence="6">
    <location>
        <begin position="241"/>
        <end position="259"/>
    </location>
</feature>
<feature type="transmembrane region" description="Helical" evidence="6">
    <location>
        <begin position="285"/>
        <end position="304"/>
    </location>
</feature>
<proteinExistence type="predicted"/>
<dbReference type="Pfam" id="PF01794">
    <property type="entry name" value="Ferric_reduct"/>
    <property type="match status" value="1"/>
</dbReference>
<dbReference type="OrthoDB" id="4519123at2"/>
<keyword evidence="4 6" id="KW-0472">Membrane</keyword>
<keyword evidence="9" id="KW-1185">Reference proteome</keyword>
<keyword evidence="3 6" id="KW-1133">Transmembrane helix</keyword>
<feature type="region of interest" description="Disordered" evidence="5">
    <location>
        <begin position="347"/>
        <end position="376"/>
    </location>
</feature>
<organism evidence="8 9">
    <name type="scientific">Streptomyces hainanensis</name>
    <dbReference type="NCBI Taxonomy" id="402648"/>
    <lineage>
        <taxon>Bacteria</taxon>
        <taxon>Bacillati</taxon>
        <taxon>Actinomycetota</taxon>
        <taxon>Actinomycetes</taxon>
        <taxon>Kitasatosporales</taxon>
        <taxon>Streptomycetaceae</taxon>
        <taxon>Streptomyces</taxon>
    </lineage>
</organism>
<evidence type="ECO:0000256" key="4">
    <source>
        <dbReference type="ARBA" id="ARBA00023136"/>
    </source>
</evidence>
<name>A0A4R4TPV2_9ACTN</name>
<dbReference type="RefSeq" id="WP_132815443.1">
    <property type="nucleotide sequence ID" value="NZ_SMKI01000004.1"/>
</dbReference>